<dbReference type="Pfam" id="PF13231">
    <property type="entry name" value="PMT_2"/>
    <property type="match status" value="1"/>
</dbReference>
<evidence type="ECO:0000256" key="5">
    <source>
        <dbReference type="ARBA" id="ARBA00022692"/>
    </source>
</evidence>
<keyword evidence="5 9" id="KW-0812">Transmembrane</keyword>
<dbReference type="Proteomes" id="UP001597097">
    <property type="component" value="Unassembled WGS sequence"/>
</dbReference>
<evidence type="ECO:0000256" key="1">
    <source>
        <dbReference type="ARBA" id="ARBA00004651"/>
    </source>
</evidence>
<evidence type="ECO:0000256" key="7">
    <source>
        <dbReference type="ARBA" id="ARBA00023136"/>
    </source>
</evidence>
<dbReference type="PANTHER" id="PTHR33908">
    <property type="entry name" value="MANNOSYLTRANSFERASE YKCB-RELATED"/>
    <property type="match status" value="1"/>
</dbReference>
<dbReference type="PANTHER" id="PTHR33908:SF3">
    <property type="entry name" value="UNDECAPRENYL PHOSPHATE-ALPHA-4-AMINO-4-DEOXY-L-ARABINOSE ARABINOSYL TRANSFERASE"/>
    <property type="match status" value="1"/>
</dbReference>
<comment type="subcellular location">
    <subcellularLocation>
        <location evidence="1">Cell membrane</location>
        <topology evidence="1">Multi-pass membrane protein</topology>
    </subcellularLocation>
</comment>
<dbReference type="EC" id="2.4.-.-" evidence="12"/>
<dbReference type="GO" id="GO:0016757">
    <property type="term" value="F:glycosyltransferase activity"/>
    <property type="evidence" value="ECO:0007669"/>
    <property type="project" value="UniProtKB-KW"/>
</dbReference>
<evidence type="ECO:0000256" key="8">
    <source>
        <dbReference type="SAM" id="MobiDB-lite"/>
    </source>
</evidence>
<feature type="compositionally biased region" description="Low complexity" evidence="8">
    <location>
        <begin position="435"/>
        <end position="452"/>
    </location>
</feature>
<keyword evidence="13" id="KW-1185">Reference proteome</keyword>
<reference evidence="13" key="1">
    <citation type="journal article" date="2019" name="Int. J. Syst. Evol. Microbiol.">
        <title>The Global Catalogue of Microorganisms (GCM) 10K type strain sequencing project: providing services to taxonomists for standard genome sequencing and annotation.</title>
        <authorList>
            <consortium name="The Broad Institute Genomics Platform"/>
            <consortium name="The Broad Institute Genome Sequencing Center for Infectious Disease"/>
            <person name="Wu L."/>
            <person name="Ma J."/>
        </authorList>
    </citation>
    <scope>NUCLEOTIDE SEQUENCE [LARGE SCALE GENOMIC DNA]</scope>
    <source>
        <strain evidence="13">CGMCC 1.15399</strain>
    </source>
</reference>
<feature type="transmembrane region" description="Helical" evidence="9">
    <location>
        <begin position="87"/>
        <end position="108"/>
    </location>
</feature>
<evidence type="ECO:0000256" key="3">
    <source>
        <dbReference type="ARBA" id="ARBA00022676"/>
    </source>
</evidence>
<accession>A0ABW4G3W6</accession>
<proteinExistence type="predicted"/>
<feature type="domain" description="Glycosyltransferase RgtA/B/C/D-like" evidence="10">
    <location>
        <begin position="66"/>
        <end position="221"/>
    </location>
</feature>
<evidence type="ECO:0000259" key="10">
    <source>
        <dbReference type="Pfam" id="PF13231"/>
    </source>
</evidence>
<feature type="region of interest" description="Disordered" evidence="8">
    <location>
        <begin position="426"/>
        <end position="452"/>
    </location>
</feature>
<name>A0ABW4G3W6_9ACTN</name>
<dbReference type="RefSeq" id="WP_308127317.1">
    <property type="nucleotide sequence ID" value="NZ_JAHKRM010000023.1"/>
</dbReference>
<organism evidence="12 13">
    <name type="scientific">Nonomuraea guangzhouensis</name>
    <dbReference type="NCBI Taxonomy" id="1291555"/>
    <lineage>
        <taxon>Bacteria</taxon>
        <taxon>Bacillati</taxon>
        <taxon>Actinomycetota</taxon>
        <taxon>Actinomycetes</taxon>
        <taxon>Streptosporangiales</taxon>
        <taxon>Streptosporangiaceae</taxon>
        <taxon>Nonomuraea</taxon>
    </lineage>
</organism>
<feature type="region of interest" description="Disordered" evidence="8">
    <location>
        <begin position="493"/>
        <end position="522"/>
    </location>
</feature>
<evidence type="ECO:0000313" key="12">
    <source>
        <dbReference type="EMBL" id="MFD1537320.1"/>
    </source>
</evidence>
<keyword evidence="3 12" id="KW-0328">Glycosyltransferase</keyword>
<dbReference type="EMBL" id="JBHUCM010000010">
    <property type="protein sequence ID" value="MFD1537320.1"/>
    <property type="molecule type" value="Genomic_DNA"/>
</dbReference>
<evidence type="ECO:0000256" key="9">
    <source>
        <dbReference type="SAM" id="Phobius"/>
    </source>
</evidence>
<keyword evidence="2" id="KW-1003">Cell membrane</keyword>
<feature type="transmembrane region" description="Helical" evidence="9">
    <location>
        <begin position="115"/>
        <end position="136"/>
    </location>
</feature>
<evidence type="ECO:0000256" key="4">
    <source>
        <dbReference type="ARBA" id="ARBA00022679"/>
    </source>
</evidence>
<evidence type="ECO:0000259" key="11">
    <source>
        <dbReference type="Pfam" id="PF24878"/>
    </source>
</evidence>
<feature type="transmembrane region" description="Helical" evidence="9">
    <location>
        <begin position="566"/>
        <end position="587"/>
    </location>
</feature>
<dbReference type="Pfam" id="PF24878">
    <property type="entry name" value="YkcB_C"/>
    <property type="match status" value="1"/>
</dbReference>
<feature type="compositionally biased region" description="Gly residues" evidence="8">
    <location>
        <begin position="604"/>
        <end position="651"/>
    </location>
</feature>
<sequence length="801" mass="80525">MFKDVRVRDRWALAGLLAATAVLYVWGLNASGWANSFYSAAVQAGSQSWKAFFFGSSDAANAITVDKTPASLWPMELSARIFGLNSWSILVPQALMGVATVGVVYAAVRRRFPAWAALLGGAVMALTPVAVLMFRFNNPDALLVLLLTVAGYCVVRAQEKAGTRWLVLAGACIGFAFLAKMLQAFVVLPGFALVYLITAPTTMGRRLWQLVLAGAAMLVSAGWWLVAVALVPAADRPYIGGSQTNSVLELALGYNGIGRLNGGDYGGLGNLNQEAGWLRMFDTEAGGQISWLLPAALVLLVAAIWLTRSAPRTDSVRAQVGVWGSWLVVTGLIFSLMQGIFHAYYTVALAPAIAVLVGSGVALLWERRENRVLALAAAVTAGWAYVLLARSSEWNSWLGPIVLVAGLAAAVGLLVVGRYQEVETGPAGVPSEGLAGAPTEGSAGASSAGLTGSPSGGLTGALSAGTAAVSAEGPEKVLSAGAAGESSAGTAWVLSAGPAGEPTSGVSSERSAEVLSRDPVGVPSERPAEVLFRGPVEASSEGPGAVRSEGHGGVAFAGRGWWSRRLSGIVAGVAVVVCLAGPAAYALDTAASAHTGAIPTAGPSTGGFGGPGGFRGGGPRAMGPGGFGGGGQPGGVGRGGQQGAGQPGGTSGNARSDGMGTGGFARGGRGGGMGGLLQAATPSAELTALLTSNASAYTWVAAAVGSNNAAGYQLATGQPVMAVGGFNGTDPAPTLAQFKQYVADGKIHYFIGGGMGGMRGGAGTGGTGGSSDANEIAAWVQDTFTASTVGNTTLYDLTATK</sequence>
<feature type="transmembrane region" description="Helical" evidence="9">
    <location>
        <begin position="210"/>
        <end position="231"/>
    </location>
</feature>
<feature type="transmembrane region" description="Helical" evidence="9">
    <location>
        <begin position="289"/>
        <end position="306"/>
    </location>
</feature>
<feature type="domain" description="Putative mannosyltransferase YkcA/B-like C-terminal" evidence="11">
    <location>
        <begin position="686"/>
        <end position="782"/>
    </location>
</feature>
<comment type="caution">
    <text evidence="12">The sequence shown here is derived from an EMBL/GenBank/DDBJ whole genome shotgun (WGS) entry which is preliminary data.</text>
</comment>
<evidence type="ECO:0000313" key="13">
    <source>
        <dbReference type="Proteomes" id="UP001597097"/>
    </source>
</evidence>
<feature type="region of interest" description="Disordered" evidence="8">
    <location>
        <begin position="601"/>
        <end position="667"/>
    </location>
</feature>
<feature type="transmembrane region" description="Helical" evidence="9">
    <location>
        <begin position="343"/>
        <end position="365"/>
    </location>
</feature>
<keyword evidence="4 12" id="KW-0808">Transferase</keyword>
<protein>
    <submittedName>
        <fullName evidence="12">ArnT family glycosyltransferase</fullName>
        <ecNumber evidence="12">2.4.-.-</ecNumber>
    </submittedName>
</protein>
<keyword evidence="7 9" id="KW-0472">Membrane</keyword>
<dbReference type="InterPro" id="IPR038731">
    <property type="entry name" value="RgtA/B/C-like"/>
</dbReference>
<feature type="transmembrane region" description="Helical" evidence="9">
    <location>
        <begin position="372"/>
        <end position="391"/>
    </location>
</feature>
<feature type="transmembrane region" description="Helical" evidence="9">
    <location>
        <begin position="318"/>
        <end position="337"/>
    </location>
</feature>
<feature type="transmembrane region" description="Helical" evidence="9">
    <location>
        <begin position="397"/>
        <end position="416"/>
    </location>
</feature>
<keyword evidence="6 9" id="KW-1133">Transmembrane helix</keyword>
<dbReference type="InterPro" id="IPR056785">
    <property type="entry name" value="YkcA/B-like_C"/>
</dbReference>
<gene>
    <name evidence="12" type="ORF">ACFSJ0_09760</name>
</gene>
<evidence type="ECO:0000256" key="6">
    <source>
        <dbReference type="ARBA" id="ARBA00022989"/>
    </source>
</evidence>
<feature type="transmembrane region" description="Helical" evidence="9">
    <location>
        <begin position="165"/>
        <end position="198"/>
    </location>
</feature>
<evidence type="ECO:0000256" key="2">
    <source>
        <dbReference type="ARBA" id="ARBA00022475"/>
    </source>
</evidence>
<dbReference type="InterPro" id="IPR050297">
    <property type="entry name" value="LipidA_mod_glycosyltrf_83"/>
</dbReference>